<name>A0A9N9CVZ5_9GLOM</name>
<sequence length="41" mass="4715">KDISRMRDQGYAPELRVEKISGTRGPEKHLGIKKSEDRFSV</sequence>
<dbReference type="AlphaFoldDB" id="A0A9N9CVZ5"/>
<comment type="caution">
    <text evidence="2">The sequence shown here is derived from an EMBL/GenBank/DDBJ whole genome shotgun (WGS) entry which is preliminary data.</text>
</comment>
<evidence type="ECO:0000313" key="3">
    <source>
        <dbReference type="Proteomes" id="UP000789572"/>
    </source>
</evidence>
<reference evidence="2" key="1">
    <citation type="submission" date="2021-06" db="EMBL/GenBank/DDBJ databases">
        <authorList>
            <person name="Kallberg Y."/>
            <person name="Tangrot J."/>
            <person name="Rosling A."/>
        </authorList>
    </citation>
    <scope>NUCLEOTIDE SEQUENCE</scope>
    <source>
        <strain evidence="2">IA702</strain>
    </source>
</reference>
<evidence type="ECO:0000256" key="1">
    <source>
        <dbReference type="SAM" id="MobiDB-lite"/>
    </source>
</evidence>
<feature type="region of interest" description="Disordered" evidence="1">
    <location>
        <begin position="1"/>
        <end position="41"/>
    </location>
</feature>
<dbReference type="EMBL" id="CAJVPJ010002129">
    <property type="protein sequence ID" value="CAG8613664.1"/>
    <property type="molecule type" value="Genomic_DNA"/>
</dbReference>
<feature type="compositionally biased region" description="Basic and acidic residues" evidence="1">
    <location>
        <begin position="15"/>
        <end position="41"/>
    </location>
</feature>
<organism evidence="2 3">
    <name type="scientific">Paraglomus occultum</name>
    <dbReference type="NCBI Taxonomy" id="144539"/>
    <lineage>
        <taxon>Eukaryota</taxon>
        <taxon>Fungi</taxon>
        <taxon>Fungi incertae sedis</taxon>
        <taxon>Mucoromycota</taxon>
        <taxon>Glomeromycotina</taxon>
        <taxon>Glomeromycetes</taxon>
        <taxon>Paraglomerales</taxon>
        <taxon>Paraglomeraceae</taxon>
        <taxon>Paraglomus</taxon>
    </lineage>
</organism>
<keyword evidence="3" id="KW-1185">Reference proteome</keyword>
<evidence type="ECO:0000313" key="2">
    <source>
        <dbReference type="EMBL" id="CAG8613664.1"/>
    </source>
</evidence>
<accession>A0A9N9CVZ5</accession>
<protein>
    <submittedName>
        <fullName evidence="2">7852_t:CDS:1</fullName>
    </submittedName>
</protein>
<proteinExistence type="predicted"/>
<gene>
    <name evidence="2" type="ORF">POCULU_LOCUS8074</name>
</gene>
<feature type="non-terminal residue" evidence="2">
    <location>
        <position position="1"/>
    </location>
</feature>
<dbReference type="Proteomes" id="UP000789572">
    <property type="component" value="Unassembled WGS sequence"/>
</dbReference>